<sequence length="951" mass="105293">MGIEKEGSKGGGGYVGGFFQLFDWTAKSRKKLFSSKSDFPERTKQGKKSDGNLPMTRVHLIDEYDTAAGSSFKGSSDYSCASSVTDDDGYGARAPGVVARLMGLDSLPTSSEPYSTPLFDTQSFQDAHSCRKNIDYCYDSQMMYSGNLLNNTEGRGRDFVELKSQRMLSRPIEKFQTEILPPKSAKSIPITHHKLLSPIKSHGYIPTKNAAHIMEAAAKILEPARQGNSSRTKMPVAGSSSAPLKVRDLKEKAEAAQKMPLVCSSAPLKVRDLKEKVEASNRASRVAETSRRPVESNAAKYLKGQSLNKSWNGSIDTSSSRASDTDEGASDVKNKGKSISLAIQAKVNVQRREGLNSSNNRNLVTQKEQNEVKSSQPFKSQPNIQKNLHKKSSVHNSSGVLRQNNQKQNCAMDKDKLPSKPVVSNLQGRKMLSRDSSTVRQKPLTRTAGNTKIGSRKLDSDVMDSEKGILYSSTKNVPRKKRSIERDMHYGKDQATDLFVNKNQKAFQSNPVTEKHFTLAEDSRKKGMDVVSFTFTAPLTRSISGSETSSLARQKNDSLCMDNQGKRLMLDSDSMKLSSMGYNVIGADALSMLLEQKLRELSYRSESSLHESFKTGSSSSSASIIPDRVPTLDTIGSGSRFQDKVTQCAQRTDRQGNPYESEFSFTAATALEPKHKFQGVDEMDECSTNHYDSKQLLDCRHPSPVSILEPSFSTESCNSSDSVDSSSTEGNKQCSSVQAQDIIGLSSLKKFHSLEVDTEMSDSASSMSIGYVAKKNGSAIMVTDLAGSAKWELEYVKQILCNVELMFKDFALGRAREIINPYLFDLLENRKPGLESDGDESRQSRKVLFDCVSEFMDIRCRRYVGGDCRTWAKGVAMVRRKEWLAEEVYREISGWGSMGDCMVDELVDKDMSSQYGRWLDFEVDAFALGVEVEGQIFKSLVDEVIADILQF</sequence>
<reference evidence="2" key="1">
    <citation type="journal article" date="2023" name="Hortic. Res.">
        <title>A chromosome-level phased genome enabling allele-level studies in sweet orange: a case study on citrus Huanglongbing tolerance.</title>
        <authorList>
            <person name="Wu B."/>
            <person name="Yu Q."/>
            <person name="Deng Z."/>
            <person name="Duan Y."/>
            <person name="Luo F."/>
            <person name="Gmitter F. Jr."/>
        </authorList>
    </citation>
    <scope>NUCLEOTIDE SEQUENCE [LARGE SCALE GENOMIC DNA]</scope>
    <source>
        <strain evidence="2">cv. Valencia</strain>
    </source>
</reference>
<gene>
    <name evidence="1" type="ORF">KPL71_027773</name>
</gene>
<protein>
    <submittedName>
        <fullName evidence="1">Uncharacterized protein</fullName>
    </submittedName>
</protein>
<keyword evidence="2" id="KW-1185">Reference proteome</keyword>
<accession>A0ACB8I9N3</accession>
<comment type="caution">
    <text evidence="1">The sequence shown here is derived from an EMBL/GenBank/DDBJ whole genome shotgun (WGS) entry which is preliminary data.</text>
</comment>
<evidence type="ECO:0000313" key="1">
    <source>
        <dbReference type="EMBL" id="KAH9683711.1"/>
    </source>
</evidence>
<evidence type="ECO:0000313" key="2">
    <source>
        <dbReference type="Proteomes" id="UP000829398"/>
    </source>
</evidence>
<proteinExistence type="predicted"/>
<name>A0ACB8I9N3_CITSI</name>
<dbReference type="Proteomes" id="UP000829398">
    <property type="component" value="Chromosome 9"/>
</dbReference>
<dbReference type="EMBL" id="CM039178">
    <property type="protein sequence ID" value="KAH9683711.1"/>
    <property type="molecule type" value="Genomic_DNA"/>
</dbReference>
<organism evidence="1 2">
    <name type="scientific">Citrus sinensis</name>
    <name type="common">Sweet orange</name>
    <name type="synonym">Citrus aurantium var. sinensis</name>
    <dbReference type="NCBI Taxonomy" id="2711"/>
    <lineage>
        <taxon>Eukaryota</taxon>
        <taxon>Viridiplantae</taxon>
        <taxon>Streptophyta</taxon>
        <taxon>Embryophyta</taxon>
        <taxon>Tracheophyta</taxon>
        <taxon>Spermatophyta</taxon>
        <taxon>Magnoliopsida</taxon>
        <taxon>eudicotyledons</taxon>
        <taxon>Gunneridae</taxon>
        <taxon>Pentapetalae</taxon>
        <taxon>rosids</taxon>
        <taxon>malvids</taxon>
        <taxon>Sapindales</taxon>
        <taxon>Rutaceae</taxon>
        <taxon>Aurantioideae</taxon>
        <taxon>Citrus</taxon>
    </lineage>
</organism>